<keyword evidence="3" id="KW-0548">Nucleotidyltransferase</keyword>
<dbReference type="SUPFAM" id="SSF56219">
    <property type="entry name" value="DNase I-like"/>
    <property type="match status" value="1"/>
</dbReference>
<evidence type="ECO:0000313" key="3">
    <source>
        <dbReference type="EMBL" id="GFS63673.1"/>
    </source>
</evidence>
<keyword evidence="3" id="KW-0695">RNA-directed DNA polymerase</keyword>
<dbReference type="OrthoDB" id="416454at2759"/>
<accession>A0A8X6MLR3</accession>
<evidence type="ECO:0000259" key="2">
    <source>
        <dbReference type="Pfam" id="PF14529"/>
    </source>
</evidence>
<dbReference type="PANTHER" id="PTHR33273:SF4">
    <property type="entry name" value="ENDONUCLEASE_EXONUCLEASE_PHOSPHATASE DOMAIN-CONTAINING PROTEIN"/>
    <property type="match status" value="1"/>
</dbReference>
<proteinExistence type="predicted"/>
<sequence length="295" mass="32533">MNPSNKSLTPPKVNAWEEKIKKRKEKMEAERLKSQAPAPTPAPPEVITPKTQSTKPPSQPTASKPQPKPTPPQTATPQPPQEISLISTLQELQDPQVVELLTTMKKIVIIAKQEKTQGEKAIELSGTLTALPLKSTNWKDINSNSPDIIAIQETFLRPCFTFNFPNYSSYRNDRLTHRGGGTAILVKNSIAHHSINIYTNVVEVTAIEIEGPTGNITICSLYRPPASATKNFIQDLSKIFSNRTQCLTVGDFNAKHRTWNLNRPNNTPGTALFNYARANGLVISVPTDPTIIPAQ</sequence>
<dbReference type="Gene3D" id="3.60.10.10">
    <property type="entry name" value="Endonuclease/exonuclease/phosphatase"/>
    <property type="match status" value="1"/>
</dbReference>
<keyword evidence="3" id="KW-0808">Transferase</keyword>
<feature type="domain" description="Endonuclease/exonuclease/phosphatase" evidence="2">
    <location>
        <begin position="216"/>
        <end position="293"/>
    </location>
</feature>
<dbReference type="PANTHER" id="PTHR33273">
    <property type="entry name" value="DOMAIN-CONTAINING PROTEIN, PUTATIVE-RELATED"/>
    <property type="match status" value="1"/>
</dbReference>
<feature type="compositionally biased region" description="Low complexity" evidence="1">
    <location>
        <begin position="48"/>
        <end position="65"/>
    </location>
</feature>
<comment type="caution">
    <text evidence="3">The sequence shown here is derived from an EMBL/GenBank/DDBJ whole genome shotgun (WGS) entry which is preliminary data.</text>
</comment>
<name>A0A8X6MLR3_9ARAC</name>
<protein>
    <submittedName>
        <fullName evidence="3">RNA-directed DNA polymerase from mobile element jockey</fullName>
    </submittedName>
</protein>
<evidence type="ECO:0000256" key="1">
    <source>
        <dbReference type="SAM" id="MobiDB-lite"/>
    </source>
</evidence>
<feature type="compositionally biased region" description="Pro residues" evidence="1">
    <location>
        <begin position="66"/>
        <end position="80"/>
    </location>
</feature>
<dbReference type="InterPro" id="IPR036691">
    <property type="entry name" value="Endo/exonu/phosph_ase_sf"/>
</dbReference>
<dbReference type="InterPro" id="IPR005135">
    <property type="entry name" value="Endo/exonuclease/phosphatase"/>
</dbReference>
<dbReference type="Pfam" id="PF14529">
    <property type="entry name" value="Exo_endo_phos_2"/>
    <property type="match status" value="1"/>
</dbReference>
<dbReference type="Proteomes" id="UP000886998">
    <property type="component" value="Unassembled WGS sequence"/>
</dbReference>
<reference evidence="3" key="1">
    <citation type="submission" date="2020-08" db="EMBL/GenBank/DDBJ databases">
        <title>Multicomponent nature underlies the extraordinary mechanical properties of spider dragline silk.</title>
        <authorList>
            <person name="Kono N."/>
            <person name="Nakamura H."/>
            <person name="Mori M."/>
            <person name="Yoshida Y."/>
            <person name="Ohtoshi R."/>
            <person name="Malay A.D."/>
            <person name="Moran D.A.P."/>
            <person name="Tomita M."/>
            <person name="Numata K."/>
            <person name="Arakawa K."/>
        </authorList>
    </citation>
    <scope>NUCLEOTIDE SEQUENCE</scope>
</reference>
<evidence type="ECO:0000313" key="4">
    <source>
        <dbReference type="Proteomes" id="UP000886998"/>
    </source>
</evidence>
<dbReference type="GO" id="GO:0003964">
    <property type="term" value="F:RNA-directed DNA polymerase activity"/>
    <property type="evidence" value="ECO:0007669"/>
    <property type="project" value="UniProtKB-KW"/>
</dbReference>
<dbReference type="AlphaFoldDB" id="A0A8X6MLR3"/>
<keyword evidence="4" id="KW-1185">Reference proteome</keyword>
<gene>
    <name evidence="3" type="primary">pol_770</name>
    <name evidence="3" type="ORF">TNIN_369811</name>
</gene>
<dbReference type="EMBL" id="BMAV01027940">
    <property type="protein sequence ID" value="GFS63673.1"/>
    <property type="molecule type" value="Genomic_DNA"/>
</dbReference>
<feature type="region of interest" description="Disordered" evidence="1">
    <location>
        <begin position="1"/>
        <end position="80"/>
    </location>
</feature>
<feature type="compositionally biased region" description="Basic and acidic residues" evidence="1">
    <location>
        <begin position="15"/>
        <end position="33"/>
    </location>
</feature>
<organism evidence="3 4">
    <name type="scientific">Trichonephila inaurata madagascariensis</name>
    <dbReference type="NCBI Taxonomy" id="2747483"/>
    <lineage>
        <taxon>Eukaryota</taxon>
        <taxon>Metazoa</taxon>
        <taxon>Ecdysozoa</taxon>
        <taxon>Arthropoda</taxon>
        <taxon>Chelicerata</taxon>
        <taxon>Arachnida</taxon>
        <taxon>Araneae</taxon>
        <taxon>Araneomorphae</taxon>
        <taxon>Entelegynae</taxon>
        <taxon>Araneoidea</taxon>
        <taxon>Nephilidae</taxon>
        <taxon>Trichonephila</taxon>
        <taxon>Trichonephila inaurata</taxon>
    </lineage>
</organism>